<dbReference type="EMBL" id="QYBC01000008">
    <property type="protein sequence ID" value="RYB04910.1"/>
    <property type="molecule type" value="Genomic_DNA"/>
</dbReference>
<proteinExistence type="predicted"/>
<protein>
    <submittedName>
        <fullName evidence="3">Cytochrome c biogenesis protein CcdA</fullName>
    </submittedName>
</protein>
<reference evidence="3 4" key="1">
    <citation type="submission" date="2018-09" db="EMBL/GenBank/DDBJ databases">
        <authorList>
            <person name="Grouzdev D.S."/>
            <person name="Krutkina M.S."/>
        </authorList>
    </citation>
    <scope>NUCLEOTIDE SEQUENCE [LARGE SCALE GENOMIC DNA]</scope>
    <source>
        <strain evidence="3 4">RmlP001</strain>
    </source>
</reference>
<dbReference type="InterPro" id="IPR051790">
    <property type="entry name" value="Cytochrome_c-biogenesis_DsbD"/>
</dbReference>
<dbReference type="RefSeq" id="WP_129219141.1">
    <property type="nucleotide sequence ID" value="NZ_QYBC01000008.1"/>
</dbReference>
<feature type="transmembrane region" description="Helical" evidence="1">
    <location>
        <begin position="196"/>
        <end position="216"/>
    </location>
</feature>
<sequence length="239" mass="23964">MTAGFALAFLAGVLSVLSPCVLPILPIVLGGAAAEHRFGPAALAGGLAISFVVIGLFFATVGFSLGIDSGALRGAAALLMVVIGAVLVLPPLQARVAAAAAPIGQWSDARFGGISRRGLGGQFALGLVLGAVWSPCVGPTLGAASTLAAEGRDLGQVAATMLLFGLGSALPLLVLGTMSRDLVLRWRGRLLSTGTGLKAGLGVLLIAGGVLILSGLDHRLEAVLVDASPPWLTELTTRF</sequence>
<dbReference type="InterPro" id="IPR039447">
    <property type="entry name" value="UreH-like_TM_dom"/>
</dbReference>
<evidence type="ECO:0000313" key="4">
    <source>
        <dbReference type="Proteomes" id="UP000289411"/>
    </source>
</evidence>
<feature type="domain" description="Urease accessory protein UreH-like transmembrane" evidence="2">
    <location>
        <begin position="8"/>
        <end position="203"/>
    </location>
</feature>
<feature type="transmembrane region" description="Helical" evidence="1">
    <location>
        <begin position="154"/>
        <end position="175"/>
    </location>
</feature>
<keyword evidence="1" id="KW-1133">Transmembrane helix</keyword>
<reference evidence="3 4" key="2">
    <citation type="submission" date="2019-02" db="EMBL/GenBank/DDBJ databases">
        <title>'Lichenibacterium ramalinii' gen. nov. sp. nov., 'Lichenibacterium minor' gen. nov. sp. nov.</title>
        <authorList>
            <person name="Pankratov T."/>
        </authorList>
    </citation>
    <scope>NUCLEOTIDE SEQUENCE [LARGE SCALE GENOMIC DNA]</scope>
    <source>
        <strain evidence="3 4">RmlP001</strain>
    </source>
</reference>
<keyword evidence="1" id="KW-0812">Transmembrane</keyword>
<dbReference type="PANTHER" id="PTHR31272:SF9">
    <property type="entry name" value="BLL1027 PROTEIN"/>
    <property type="match status" value="1"/>
</dbReference>
<evidence type="ECO:0000259" key="2">
    <source>
        <dbReference type="Pfam" id="PF13386"/>
    </source>
</evidence>
<evidence type="ECO:0000313" key="3">
    <source>
        <dbReference type="EMBL" id="RYB04910.1"/>
    </source>
</evidence>
<feature type="transmembrane region" description="Helical" evidence="1">
    <location>
        <begin position="71"/>
        <end position="89"/>
    </location>
</feature>
<dbReference type="PANTHER" id="PTHR31272">
    <property type="entry name" value="CYTOCHROME C-TYPE BIOGENESIS PROTEIN HI_1454-RELATED"/>
    <property type="match status" value="1"/>
</dbReference>
<feature type="transmembrane region" description="Helical" evidence="1">
    <location>
        <begin position="123"/>
        <end position="148"/>
    </location>
</feature>
<keyword evidence="1" id="KW-0472">Membrane</keyword>
<comment type="caution">
    <text evidence="3">The sequence shown here is derived from an EMBL/GenBank/DDBJ whole genome shotgun (WGS) entry which is preliminary data.</text>
</comment>
<dbReference type="OrthoDB" id="9811352at2"/>
<accession>A0A4Q2RF04</accession>
<feature type="transmembrane region" description="Helical" evidence="1">
    <location>
        <begin position="41"/>
        <end position="65"/>
    </location>
</feature>
<dbReference type="Pfam" id="PF13386">
    <property type="entry name" value="DsbD_2"/>
    <property type="match status" value="1"/>
</dbReference>
<dbReference type="AlphaFoldDB" id="A0A4Q2RF04"/>
<evidence type="ECO:0000256" key="1">
    <source>
        <dbReference type="SAM" id="Phobius"/>
    </source>
</evidence>
<name>A0A4Q2RF04_9HYPH</name>
<gene>
    <name evidence="3" type="ORF">D3272_10530</name>
</gene>
<dbReference type="Proteomes" id="UP000289411">
    <property type="component" value="Unassembled WGS sequence"/>
</dbReference>
<organism evidence="3 4">
    <name type="scientific">Lichenibacterium ramalinae</name>
    <dbReference type="NCBI Taxonomy" id="2316527"/>
    <lineage>
        <taxon>Bacteria</taxon>
        <taxon>Pseudomonadati</taxon>
        <taxon>Pseudomonadota</taxon>
        <taxon>Alphaproteobacteria</taxon>
        <taxon>Hyphomicrobiales</taxon>
        <taxon>Lichenihabitantaceae</taxon>
        <taxon>Lichenibacterium</taxon>
    </lineage>
</organism>
<keyword evidence="4" id="KW-1185">Reference proteome</keyword>
<feature type="transmembrane region" description="Helical" evidence="1">
    <location>
        <begin position="6"/>
        <end position="29"/>
    </location>
</feature>